<keyword evidence="1" id="KW-0472">Membrane</keyword>
<evidence type="ECO:0000256" key="1">
    <source>
        <dbReference type="SAM" id="Phobius"/>
    </source>
</evidence>
<feature type="transmembrane region" description="Helical" evidence="1">
    <location>
        <begin position="208"/>
        <end position="229"/>
    </location>
</feature>
<keyword evidence="1" id="KW-0812">Transmembrane</keyword>
<gene>
    <name evidence="3" type="ORF">SAMN02745166_04631</name>
</gene>
<proteinExistence type="predicted"/>
<organism evidence="3 4">
    <name type="scientific">Prosthecobacter debontii</name>
    <dbReference type="NCBI Taxonomy" id="48467"/>
    <lineage>
        <taxon>Bacteria</taxon>
        <taxon>Pseudomonadati</taxon>
        <taxon>Verrucomicrobiota</taxon>
        <taxon>Verrucomicrobiia</taxon>
        <taxon>Verrucomicrobiales</taxon>
        <taxon>Verrucomicrobiaceae</taxon>
        <taxon>Prosthecobacter</taxon>
    </lineage>
</organism>
<dbReference type="InterPro" id="IPR018247">
    <property type="entry name" value="EF_Hand_1_Ca_BS"/>
</dbReference>
<dbReference type="STRING" id="48467.SAMN02745166_04631"/>
<keyword evidence="1" id="KW-1133">Transmembrane helix</keyword>
<evidence type="ECO:0000313" key="3">
    <source>
        <dbReference type="EMBL" id="SKB07155.1"/>
    </source>
</evidence>
<dbReference type="EMBL" id="FUYE01000022">
    <property type="protein sequence ID" value="SKB07155.1"/>
    <property type="molecule type" value="Genomic_DNA"/>
</dbReference>
<evidence type="ECO:0000256" key="2">
    <source>
        <dbReference type="SAM" id="SignalP"/>
    </source>
</evidence>
<protein>
    <recommendedName>
        <fullName evidence="5">EF-hand domain-containing protein</fullName>
    </recommendedName>
</protein>
<sequence>MCPCKRQHQRGLVMLAGLVSLFLAPCLAAHPADITPLRIQIQPQRVDLRFTLTLLTLGRMANLDPDGDHQLSPQELEASQGPMMAFLQKHVLLKINDQPVTLGEIVRFEPLWPPAPSVDLREMDRAVDVTFQLTTSEVVANLWMEFAGFPQLGEAASIQATYEQGELLTQVPFTPGEPDYLYDTGFAVESLFQPAAAPAPSVPASTAWTVRILPGVTTLLFLIITWNLVKTVAGLVRKRRKGDPPSSP</sequence>
<reference evidence="4" key="1">
    <citation type="submission" date="2017-02" db="EMBL/GenBank/DDBJ databases">
        <authorList>
            <person name="Varghese N."/>
            <person name="Submissions S."/>
        </authorList>
    </citation>
    <scope>NUCLEOTIDE SEQUENCE [LARGE SCALE GENOMIC DNA]</scope>
    <source>
        <strain evidence="4">ATCC 700200</strain>
    </source>
</reference>
<feature type="signal peptide" evidence="2">
    <location>
        <begin position="1"/>
        <end position="28"/>
    </location>
</feature>
<evidence type="ECO:0008006" key="5">
    <source>
        <dbReference type="Google" id="ProtNLM"/>
    </source>
</evidence>
<accession>A0A1T4Z0U4</accession>
<dbReference type="Proteomes" id="UP000190774">
    <property type="component" value="Unassembled WGS sequence"/>
</dbReference>
<dbReference type="AlphaFoldDB" id="A0A1T4Z0U4"/>
<name>A0A1T4Z0U4_9BACT</name>
<dbReference type="OrthoDB" id="9832988at2"/>
<keyword evidence="2" id="KW-0732">Signal</keyword>
<dbReference type="RefSeq" id="WP_139373443.1">
    <property type="nucleotide sequence ID" value="NZ_FUYE01000022.1"/>
</dbReference>
<feature type="chain" id="PRO_5012256312" description="EF-hand domain-containing protein" evidence="2">
    <location>
        <begin position="29"/>
        <end position="248"/>
    </location>
</feature>
<dbReference type="PROSITE" id="PS00018">
    <property type="entry name" value="EF_HAND_1"/>
    <property type="match status" value="1"/>
</dbReference>
<evidence type="ECO:0000313" key="4">
    <source>
        <dbReference type="Proteomes" id="UP000190774"/>
    </source>
</evidence>
<keyword evidence="4" id="KW-1185">Reference proteome</keyword>